<organism evidence="2 3">
    <name type="scientific">Pseudomonas grimontii</name>
    <dbReference type="NCBI Taxonomy" id="129847"/>
    <lineage>
        <taxon>Bacteria</taxon>
        <taxon>Pseudomonadati</taxon>
        <taxon>Pseudomonadota</taxon>
        <taxon>Gammaproteobacteria</taxon>
        <taxon>Pseudomonadales</taxon>
        <taxon>Pseudomonadaceae</taxon>
        <taxon>Pseudomonas</taxon>
    </lineage>
</organism>
<dbReference type="EMBL" id="VFES01000003">
    <property type="protein sequence ID" value="TWR68510.1"/>
    <property type="molecule type" value="Genomic_DNA"/>
</dbReference>
<comment type="caution">
    <text evidence="2">The sequence shown here is derived from an EMBL/GenBank/DDBJ whole genome shotgun (WGS) entry which is preliminary data.</text>
</comment>
<protein>
    <recommendedName>
        <fullName evidence="4">Lipoprotein</fullName>
    </recommendedName>
</protein>
<name>A0A5C5PLT1_9PSED</name>
<evidence type="ECO:0000313" key="3">
    <source>
        <dbReference type="Proteomes" id="UP000317267"/>
    </source>
</evidence>
<evidence type="ECO:0000256" key="1">
    <source>
        <dbReference type="SAM" id="MobiDB-lite"/>
    </source>
</evidence>
<proteinExistence type="predicted"/>
<gene>
    <name evidence="2" type="ORF">FIV39_06695</name>
</gene>
<dbReference type="Proteomes" id="UP000317267">
    <property type="component" value="Unassembled WGS sequence"/>
</dbReference>
<dbReference type="AlphaFoldDB" id="A0A5C5PLT1"/>
<reference evidence="2 3" key="1">
    <citation type="submission" date="2019-06" db="EMBL/GenBank/DDBJ databases">
        <title>Pseudomonas bimorpha sp. nov. isolated from bovine raw milk and skim milk concentrate.</title>
        <authorList>
            <person name="Hofmann K."/>
            <person name="Huptas C."/>
            <person name="Doll E."/>
            <person name="Scherer S."/>
            <person name="Wenning M."/>
        </authorList>
    </citation>
    <scope>NUCLEOTIDE SEQUENCE [LARGE SCALE GENOMIC DNA]</scope>
    <source>
        <strain evidence="2 3">DSM 17515</strain>
    </source>
</reference>
<evidence type="ECO:0008006" key="4">
    <source>
        <dbReference type="Google" id="ProtNLM"/>
    </source>
</evidence>
<dbReference type="OrthoDB" id="5540985at2"/>
<feature type="region of interest" description="Disordered" evidence="1">
    <location>
        <begin position="80"/>
        <end position="117"/>
    </location>
</feature>
<sequence length="117" mass="12826">MVLTLFLPLALLAGCQSTKDQLLAQGYPPVFASGFDDGCVSGRQATGTVGEFRKNVPAYLQDRQYAAGWDDGFRQCQVSSGSNFDHPLNVDSKADRDWKHSKDQSWSKALSKSANRP</sequence>
<evidence type="ECO:0000313" key="2">
    <source>
        <dbReference type="EMBL" id="TWR68510.1"/>
    </source>
</evidence>
<dbReference type="RefSeq" id="WP_033897480.1">
    <property type="nucleotide sequence ID" value="NZ_FNKM01000002.1"/>
</dbReference>
<accession>A0A5C5PLT1</accession>
<feature type="compositionally biased region" description="Basic and acidic residues" evidence="1">
    <location>
        <begin position="92"/>
        <end position="105"/>
    </location>
</feature>
<feature type="compositionally biased region" description="Polar residues" evidence="1">
    <location>
        <begin position="106"/>
        <end position="117"/>
    </location>
</feature>